<gene>
    <name evidence="2" type="ORF">N5P18_01150</name>
</gene>
<evidence type="ECO:0000256" key="1">
    <source>
        <dbReference type="SAM" id="MobiDB-lite"/>
    </source>
</evidence>
<sequence length="160" mass="16598">MTSSPRRHEGLVPATLLLLAVVGAGVLGTAITGRPAEVGIPLRADDPACAAASTHWPEEVDGETSRETDPSDPAVRAWGDPAVVARCGVPAMPPTQDQCVVVDEIGWVAEDLGDGTRLTSFGHDPAIEVIVPQVHGPGPLLLPAFSDAVRELPTNGRECS</sequence>
<dbReference type="RefSeq" id="WP_338538420.1">
    <property type="nucleotide sequence ID" value="NZ_CP104874.1"/>
</dbReference>
<proteinExistence type="predicted"/>
<reference evidence="2 3" key="1">
    <citation type="submission" date="2022-09" db="EMBL/GenBank/DDBJ databases">
        <title>Complete genome sequence of Janibacter terrae strain COS04-44, PCL-degrading bacteria isolated from oil spilled coast.</title>
        <authorList>
            <person name="Park H."/>
            <person name="Kim J.Y."/>
            <person name="An S.H."/>
            <person name="Lee C.M."/>
            <person name="Weon H.-Y."/>
        </authorList>
    </citation>
    <scope>NUCLEOTIDE SEQUENCE [LARGE SCALE GENOMIC DNA]</scope>
    <source>
        <strain evidence="2 3">COS04-44</strain>
    </source>
</reference>
<accession>A0ABZ2FG84</accession>
<evidence type="ECO:0000313" key="3">
    <source>
        <dbReference type="Proteomes" id="UP001381003"/>
    </source>
</evidence>
<evidence type="ECO:0000313" key="2">
    <source>
        <dbReference type="EMBL" id="WWF05513.1"/>
    </source>
</evidence>
<feature type="region of interest" description="Disordered" evidence="1">
    <location>
        <begin position="50"/>
        <end position="75"/>
    </location>
</feature>
<dbReference type="Proteomes" id="UP001381003">
    <property type="component" value="Chromosome"/>
</dbReference>
<name>A0ABZ2FG84_9MICO</name>
<organism evidence="2 3">
    <name type="scientific">Janibacter terrae</name>
    <dbReference type="NCBI Taxonomy" id="103817"/>
    <lineage>
        <taxon>Bacteria</taxon>
        <taxon>Bacillati</taxon>
        <taxon>Actinomycetota</taxon>
        <taxon>Actinomycetes</taxon>
        <taxon>Micrococcales</taxon>
        <taxon>Intrasporangiaceae</taxon>
        <taxon>Janibacter</taxon>
    </lineage>
</organism>
<keyword evidence="3" id="KW-1185">Reference proteome</keyword>
<dbReference type="EMBL" id="CP104874">
    <property type="protein sequence ID" value="WWF05513.1"/>
    <property type="molecule type" value="Genomic_DNA"/>
</dbReference>
<dbReference type="InterPro" id="IPR021903">
    <property type="entry name" value="DUF3515"/>
</dbReference>
<protein>
    <submittedName>
        <fullName evidence="2">DUF3515 domain-containing protein</fullName>
    </submittedName>
</protein>
<dbReference type="Pfam" id="PF12028">
    <property type="entry name" value="DUF3515"/>
    <property type="match status" value="1"/>
</dbReference>